<dbReference type="FunFam" id="3.40.30.10:FF:000498">
    <property type="entry name" value="glutathione S-transferase theta-1-like"/>
    <property type="match status" value="1"/>
</dbReference>
<dbReference type="PROSITE" id="PS50405">
    <property type="entry name" value="GST_CTER"/>
    <property type="match status" value="1"/>
</dbReference>
<dbReference type="InterPro" id="IPR051369">
    <property type="entry name" value="GST_Theta"/>
</dbReference>
<dbReference type="EMBL" id="GL193215">
    <property type="protein sequence ID" value="EFB19462.1"/>
    <property type="molecule type" value="Genomic_DNA"/>
</dbReference>
<dbReference type="InterPro" id="IPR004045">
    <property type="entry name" value="Glutathione_S-Trfase_N"/>
</dbReference>
<reference evidence="10" key="1">
    <citation type="journal article" date="2009" name="Nature">
        <title>The sequence and de novo assembly of the giant panda genome.</title>
        <authorList>
            <person name="Li R."/>
            <person name="Fan W."/>
            <person name="Tian G."/>
            <person name="Zhu H."/>
            <person name="He L."/>
            <person name="Cai J."/>
            <person name="Huang Q."/>
            <person name="Li J."/>
            <person name="Wang J."/>
        </authorList>
    </citation>
    <scope>NUCLEOTIDE SEQUENCE</scope>
</reference>
<dbReference type="Pfam" id="PF02798">
    <property type="entry name" value="GST_N"/>
    <property type="match status" value="1"/>
</dbReference>
<evidence type="ECO:0000256" key="5">
    <source>
        <dbReference type="ARBA" id="ARBA00022490"/>
    </source>
</evidence>
<evidence type="ECO:0000256" key="1">
    <source>
        <dbReference type="ARBA" id="ARBA00004496"/>
    </source>
</evidence>
<dbReference type="KEGG" id="aml:100480698"/>
<dbReference type="GO" id="GO:0005737">
    <property type="term" value="C:cytoplasm"/>
    <property type="evidence" value="ECO:0007669"/>
    <property type="project" value="UniProtKB-SubCell"/>
</dbReference>
<dbReference type="InParanoid" id="D2HRC7"/>
<dbReference type="InterPro" id="IPR036282">
    <property type="entry name" value="Glutathione-S-Trfase_C_sf"/>
</dbReference>
<dbReference type="InterPro" id="IPR040079">
    <property type="entry name" value="Glutathione_S-Trfase"/>
</dbReference>
<dbReference type="AlphaFoldDB" id="D2HRC7"/>
<dbReference type="SFLD" id="SFLDS00019">
    <property type="entry name" value="Glutathione_Transferase_(cytos"/>
    <property type="match status" value="1"/>
</dbReference>
<gene>
    <name evidence="10" type="ORF">PANDA_014534</name>
</gene>
<dbReference type="GO" id="GO:0006749">
    <property type="term" value="P:glutathione metabolic process"/>
    <property type="evidence" value="ECO:0007669"/>
    <property type="project" value="TreeGrafter"/>
</dbReference>
<dbReference type="InterPro" id="IPR040075">
    <property type="entry name" value="GST_N_Theta"/>
</dbReference>
<dbReference type="SUPFAM" id="SSF52833">
    <property type="entry name" value="Thioredoxin-like"/>
    <property type="match status" value="1"/>
</dbReference>
<dbReference type="CDD" id="cd03183">
    <property type="entry name" value="GST_C_Theta"/>
    <property type="match status" value="1"/>
</dbReference>
<keyword evidence="6" id="KW-0808">Transferase</keyword>
<dbReference type="InterPro" id="IPR010987">
    <property type="entry name" value="Glutathione-S-Trfase_C-like"/>
</dbReference>
<protein>
    <recommendedName>
        <fullName evidence="4">glutathione transferase</fullName>
        <ecNumber evidence="4">2.5.1.18</ecNumber>
    </recommendedName>
</protein>
<feature type="non-terminal residue" evidence="10">
    <location>
        <position position="242"/>
    </location>
</feature>
<evidence type="ECO:0000256" key="4">
    <source>
        <dbReference type="ARBA" id="ARBA00012452"/>
    </source>
</evidence>
<evidence type="ECO:0000313" key="10">
    <source>
        <dbReference type="EMBL" id="EFB19462.1"/>
    </source>
</evidence>
<dbReference type="GO" id="GO:0004364">
    <property type="term" value="F:glutathione transferase activity"/>
    <property type="evidence" value="ECO:0007669"/>
    <property type="project" value="UniProtKB-EC"/>
</dbReference>
<evidence type="ECO:0000256" key="6">
    <source>
        <dbReference type="ARBA" id="ARBA00022679"/>
    </source>
</evidence>
<name>D2HRC7_AILME</name>
<dbReference type="EC" id="2.5.1.18" evidence="4"/>
<dbReference type="Gene3D" id="3.40.30.10">
    <property type="entry name" value="Glutaredoxin"/>
    <property type="match status" value="1"/>
</dbReference>
<dbReference type="PANTHER" id="PTHR43917">
    <property type="match status" value="1"/>
</dbReference>
<organism evidence="10">
    <name type="scientific">Ailuropoda melanoleuca</name>
    <name type="common">Giant panda</name>
    <dbReference type="NCBI Taxonomy" id="9646"/>
    <lineage>
        <taxon>Eukaryota</taxon>
        <taxon>Metazoa</taxon>
        <taxon>Chordata</taxon>
        <taxon>Craniata</taxon>
        <taxon>Vertebrata</taxon>
        <taxon>Euteleostomi</taxon>
        <taxon>Mammalia</taxon>
        <taxon>Eutheria</taxon>
        <taxon>Laurasiatheria</taxon>
        <taxon>Carnivora</taxon>
        <taxon>Caniformia</taxon>
        <taxon>Ursidae</taxon>
        <taxon>Ailuropoda</taxon>
    </lineage>
</organism>
<dbReference type="InterPro" id="IPR040077">
    <property type="entry name" value="GST_C_Theta"/>
</dbReference>
<comment type="similarity">
    <text evidence="2">Belongs to the GST superfamily. Theta family.</text>
</comment>
<dbReference type="Gene3D" id="1.20.1050.10">
    <property type="match status" value="1"/>
</dbReference>
<evidence type="ECO:0000259" key="9">
    <source>
        <dbReference type="PROSITE" id="PS50405"/>
    </source>
</evidence>
<dbReference type="OrthoDB" id="422574at2759"/>
<dbReference type="Pfam" id="PF00043">
    <property type="entry name" value="GST_C"/>
    <property type="match status" value="1"/>
</dbReference>
<dbReference type="PROSITE" id="PS50404">
    <property type="entry name" value="GST_NTER"/>
    <property type="match status" value="1"/>
</dbReference>
<feature type="domain" description="GST C-terminal" evidence="9">
    <location>
        <begin position="88"/>
        <end position="221"/>
    </location>
</feature>
<comment type="catalytic activity">
    <reaction evidence="7">
        <text>RX + glutathione = an S-substituted glutathione + a halide anion + H(+)</text>
        <dbReference type="Rhea" id="RHEA:16437"/>
        <dbReference type="ChEBI" id="CHEBI:15378"/>
        <dbReference type="ChEBI" id="CHEBI:16042"/>
        <dbReference type="ChEBI" id="CHEBI:17792"/>
        <dbReference type="ChEBI" id="CHEBI:57925"/>
        <dbReference type="ChEBI" id="CHEBI:90779"/>
        <dbReference type="EC" id="2.5.1.18"/>
    </reaction>
</comment>
<accession>D2HRC7</accession>
<dbReference type="FunFam" id="1.20.1050.10:FF:000008">
    <property type="entry name" value="Glutathione S-transferase theta-1"/>
    <property type="match status" value="1"/>
</dbReference>
<feature type="domain" description="GST N-terminal" evidence="8">
    <location>
        <begin position="1"/>
        <end position="82"/>
    </location>
</feature>
<dbReference type="SUPFAM" id="SSF47616">
    <property type="entry name" value="GST C-terminal domain-like"/>
    <property type="match status" value="1"/>
</dbReference>
<comment type="subcellular location">
    <subcellularLocation>
        <location evidence="1">Cytoplasm</location>
    </subcellularLocation>
</comment>
<evidence type="ECO:0000259" key="8">
    <source>
        <dbReference type="PROSITE" id="PS50404"/>
    </source>
</evidence>
<evidence type="ECO:0000256" key="3">
    <source>
        <dbReference type="ARBA" id="ARBA00011738"/>
    </source>
</evidence>
<proteinExistence type="inferred from homology"/>
<keyword evidence="5" id="KW-0963">Cytoplasm</keyword>
<evidence type="ECO:0000256" key="2">
    <source>
        <dbReference type="ARBA" id="ARBA00009899"/>
    </source>
</evidence>
<evidence type="ECO:0000256" key="7">
    <source>
        <dbReference type="ARBA" id="ARBA00047960"/>
    </source>
</evidence>
<comment type="subunit">
    <text evidence="3">Homodimer.</text>
</comment>
<dbReference type="PANTHER" id="PTHR43917:SF5">
    <property type="entry name" value="GLUTATHIONE TRANSFERASE"/>
    <property type="match status" value="1"/>
</dbReference>
<dbReference type="InterPro" id="IPR036249">
    <property type="entry name" value="Thioredoxin-like_sf"/>
</dbReference>
<dbReference type="InterPro" id="IPR004046">
    <property type="entry name" value="GST_C"/>
</dbReference>
<sequence length="242" mass="27478">MPLELFLDLYSPPCRAIYIFAMKNGIPFELRSVELGRGEHLKPEFLKVNPLGKVPALKDGDFLLAESVAILLYLSRKYHAAAHWYPPELQACARVDEYLAWQHTAVQLPATNIYLCKSLLPYFSEQSVDPVCLDRLLGKLKPALQHLDQEVLAAKPFLATEELSLADLMEFTELMQPTAVGCDVFQDWPRLAAWQARVEAALGPELVRDAHRLVLQPRDPRDAQRDPKLAQELVQRLLERLS</sequence>
<dbReference type="SFLD" id="SFLDG00358">
    <property type="entry name" value="Main_(cytGST)"/>
    <property type="match status" value="1"/>
</dbReference>
<dbReference type="CDD" id="cd03050">
    <property type="entry name" value="GST_N_Theta"/>
    <property type="match status" value="1"/>
</dbReference>